<gene>
    <name evidence="5" type="ORF">CAK95_06110</name>
</gene>
<name>A0A1W6ZNI1_9HYPH</name>
<dbReference type="InterPro" id="IPR028082">
    <property type="entry name" value="Peripla_BP_I"/>
</dbReference>
<dbReference type="AlphaFoldDB" id="A0A1W6ZNI1"/>
<dbReference type="PROSITE" id="PS51318">
    <property type="entry name" value="TAT"/>
    <property type="match status" value="1"/>
</dbReference>
<dbReference type="InterPro" id="IPR028081">
    <property type="entry name" value="Leu-bd"/>
</dbReference>
<dbReference type="GO" id="GO:0006865">
    <property type="term" value="P:amino acid transport"/>
    <property type="evidence" value="ECO:0007669"/>
    <property type="project" value="UniProtKB-KW"/>
</dbReference>
<keyword evidence="6" id="KW-1185">Reference proteome</keyword>
<evidence type="ECO:0000313" key="6">
    <source>
        <dbReference type="Proteomes" id="UP000194137"/>
    </source>
</evidence>
<dbReference type="Proteomes" id="UP000194137">
    <property type="component" value="Chromosome"/>
</dbReference>
<dbReference type="InterPro" id="IPR051010">
    <property type="entry name" value="BCAA_transport"/>
</dbReference>
<evidence type="ECO:0000313" key="5">
    <source>
        <dbReference type="EMBL" id="ARP98700.1"/>
    </source>
</evidence>
<accession>A0A1W6ZNI1</accession>
<keyword evidence="3" id="KW-0813">Transport</keyword>
<keyword evidence="2" id="KW-0732">Signal</keyword>
<keyword evidence="3" id="KW-0029">Amino-acid transport</keyword>
<sequence length="423" mass="45646">MFGFVTRRSFVGAAAAVAFSLTAFAASAQTPTGEPIRIGFGMSLTGPLAANGKSALLAMKIWEEDTNAKGGLLGRPVKLVYYDDQTNPSTVPGLYTKLIDVDKVDLVIGGYATNMLAPAMPLMMQKKMTFIGLYGLGVNSEFNYDRFFVMMPTGQDPKKALSRGFFDLAMKQDPKPKTVAIVAADAEFSKNAADGARDNAKAAGLKIVYDRSYPPSTTDYAPIVRAIQAANADIVFVGSYPLDSVGLIRAANEIGLKPKLFGGSMVGLQATTFKTQLGPLLNGVVMYDFWQPTAQLSTPAALEMLKKYQARAGAEGVDPLGYYMAPYGYAYIELLGKAVEGTKSLDQGKIADYIRNNTHKLIVGDVKFGKAGEWADERVVHVQFQNIKGNGLDQFRDVSTQVVVAPPAFESGKLIYPYEKAKN</sequence>
<evidence type="ECO:0000256" key="3">
    <source>
        <dbReference type="ARBA" id="ARBA00022970"/>
    </source>
</evidence>
<organism evidence="5 6">
    <name type="scientific">Pseudorhodoplanes sinuspersici</name>
    <dbReference type="NCBI Taxonomy" id="1235591"/>
    <lineage>
        <taxon>Bacteria</taxon>
        <taxon>Pseudomonadati</taxon>
        <taxon>Pseudomonadota</taxon>
        <taxon>Alphaproteobacteria</taxon>
        <taxon>Hyphomicrobiales</taxon>
        <taxon>Pseudorhodoplanes</taxon>
    </lineage>
</organism>
<dbReference type="PANTHER" id="PTHR30483:SF6">
    <property type="entry name" value="PERIPLASMIC BINDING PROTEIN OF ABC TRANSPORTER FOR NATURAL AMINO ACIDS"/>
    <property type="match status" value="1"/>
</dbReference>
<dbReference type="InterPro" id="IPR006311">
    <property type="entry name" value="TAT_signal"/>
</dbReference>
<dbReference type="OrthoDB" id="9786833at2"/>
<dbReference type="STRING" id="1235591.CAK95_06110"/>
<dbReference type="SUPFAM" id="SSF53822">
    <property type="entry name" value="Periplasmic binding protein-like I"/>
    <property type="match status" value="1"/>
</dbReference>
<dbReference type="EMBL" id="CP021112">
    <property type="protein sequence ID" value="ARP98700.1"/>
    <property type="molecule type" value="Genomic_DNA"/>
</dbReference>
<feature type="domain" description="Leucine-binding protein" evidence="4">
    <location>
        <begin position="35"/>
        <end position="371"/>
    </location>
</feature>
<protein>
    <submittedName>
        <fullName evidence="5">Branched-chain amino acid ABC transporter substrate-binding protein</fullName>
    </submittedName>
</protein>
<dbReference type="PANTHER" id="PTHR30483">
    <property type="entry name" value="LEUCINE-SPECIFIC-BINDING PROTEIN"/>
    <property type="match status" value="1"/>
</dbReference>
<dbReference type="RefSeq" id="WP_086087125.1">
    <property type="nucleotide sequence ID" value="NZ_CP021112.1"/>
</dbReference>
<dbReference type="CDD" id="cd06338">
    <property type="entry name" value="PBP1_ABC_ligand_binding-like"/>
    <property type="match status" value="1"/>
</dbReference>
<evidence type="ECO:0000256" key="2">
    <source>
        <dbReference type="ARBA" id="ARBA00022729"/>
    </source>
</evidence>
<dbReference type="KEGG" id="psin:CAK95_06110"/>
<evidence type="ECO:0000256" key="1">
    <source>
        <dbReference type="ARBA" id="ARBA00010062"/>
    </source>
</evidence>
<evidence type="ECO:0000259" key="4">
    <source>
        <dbReference type="Pfam" id="PF13458"/>
    </source>
</evidence>
<dbReference type="Gene3D" id="3.40.50.2300">
    <property type="match status" value="2"/>
</dbReference>
<proteinExistence type="inferred from homology"/>
<reference evidence="5 6" key="1">
    <citation type="submission" date="2017-05" db="EMBL/GenBank/DDBJ databases">
        <title>Full genome sequence of Pseudorhodoplanes sinuspersici.</title>
        <authorList>
            <person name="Dastgheib S.M.M."/>
            <person name="Shavandi M."/>
            <person name="Tirandaz H."/>
        </authorList>
    </citation>
    <scope>NUCLEOTIDE SEQUENCE [LARGE SCALE GENOMIC DNA]</scope>
    <source>
        <strain evidence="5 6">RIPI110</strain>
    </source>
</reference>
<comment type="similarity">
    <text evidence="1">Belongs to the leucine-binding protein family.</text>
</comment>
<dbReference type="Pfam" id="PF13458">
    <property type="entry name" value="Peripla_BP_6"/>
    <property type="match status" value="1"/>
</dbReference>